<dbReference type="InterPro" id="IPR031563">
    <property type="entry name" value="MOT1/MOT2"/>
</dbReference>
<organism evidence="1 3">
    <name type="scientific">Methylobacterium oxalidis</name>
    <dbReference type="NCBI Taxonomy" id="944322"/>
    <lineage>
        <taxon>Bacteria</taxon>
        <taxon>Pseudomonadati</taxon>
        <taxon>Pseudomonadota</taxon>
        <taxon>Alphaproteobacteria</taxon>
        <taxon>Hyphomicrobiales</taxon>
        <taxon>Methylobacteriaceae</taxon>
        <taxon>Methylobacterium</taxon>
    </lineage>
</organism>
<evidence type="ECO:0000313" key="4">
    <source>
        <dbReference type="Proteomes" id="UP001156856"/>
    </source>
</evidence>
<accession>A0A512JD27</accession>
<reference evidence="2" key="4">
    <citation type="submission" date="2023-01" db="EMBL/GenBank/DDBJ databases">
        <title>Draft genome sequence of Methylobacterium oxalidis strain NBRC 107715.</title>
        <authorList>
            <person name="Sun Q."/>
            <person name="Mori K."/>
        </authorList>
    </citation>
    <scope>NUCLEOTIDE SEQUENCE</scope>
    <source>
        <strain evidence="2">NBRC 107715</strain>
    </source>
</reference>
<dbReference type="Pfam" id="PF16983">
    <property type="entry name" value="MFS_MOT1"/>
    <property type="match status" value="1"/>
</dbReference>
<dbReference type="OrthoDB" id="7361398at2"/>
<reference evidence="4" key="2">
    <citation type="journal article" date="2019" name="Int. J. Syst. Evol. Microbiol.">
        <title>The Global Catalogue of Microorganisms (GCM) 10K type strain sequencing project: providing services to taxonomists for standard genome sequencing and annotation.</title>
        <authorList>
            <consortium name="The Broad Institute Genomics Platform"/>
            <consortium name="The Broad Institute Genome Sequencing Center for Infectious Disease"/>
            <person name="Wu L."/>
            <person name="Ma J."/>
        </authorList>
    </citation>
    <scope>NUCLEOTIDE SEQUENCE [LARGE SCALE GENOMIC DNA]</scope>
    <source>
        <strain evidence="4">NBRC 107715</strain>
    </source>
</reference>
<reference evidence="2" key="1">
    <citation type="journal article" date="2014" name="Int. J. Syst. Evol. Microbiol.">
        <title>Complete genome of a new Firmicutes species belonging to the dominant human colonic microbiota ('Ruminococcus bicirculans') reveals two chromosomes and a selective capacity to utilize plant glucans.</title>
        <authorList>
            <consortium name="NISC Comparative Sequencing Program"/>
            <person name="Wegmann U."/>
            <person name="Louis P."/>
            <person name="Goesmann A."/>
            <person name="Henrissat B."/>
            <person name="Duncan S.H."/>
            <person name="Flint H.J."/>
        </authorList>
    </citation>
    <scope>NUCLEOTIDE SEQUENCE</scope>
    <source>
        <strain evidence="2">NBRC 107715</strain>
    </source>
</reference>
<gene>
    <name evidence="2" type="ORF">GCM10007888_08880</name>
    <name evidence="1" type="ORF">MOX02_59100</name>
</gene>
<protein>
    <submittedName>
        <fullName evidence="1">Uncharacterized protein</fullName>
    </submittedName>
</protein>
<evidence type="ECO:0000313" key="3">
    <source>
        <dbReference type="Proteomes" id="UP000321960"/>
    </source>
</evidence>
<dbReference type="AlphaFoldDB" id="A0A512JD27"/>
<dbReference type="EMBL" id="BJZU01000198">
    <property type="protein sequence ID" value="GEP07872.1"/>
    <property type="molecule type" value="Genomic_DNA"/>
</dbReference>
<reference evidence="1 3" key="3">
    <citation type="submission" date="2019-07" db="EMBL/GenBank/DDBJ databases">
        <title>Whole genome shotgun sequence of Methylobacterium oxalidis NBRC 107715.</title>
        <authorList>
            <person name="Hosoyama A."/>
            <person name="Uohara A."/>
            <person name="Ohji S."/>
            <person name="Ichikawa N."/>
        </authorList>
    </citation>
    <scope>NUCLEOTIDE SEQUENCE [LARGE SCALE GENOMIC DNA]</scope>
    <source>
        <strain evidence="1 3">NBRC 107715</strain>
    </source>
</reference>
<keyword evidence="4" id="KW-1185">Reference proteome</keyword>
<sequence>MIPTWAQLVHGVENAVLPQIPLTLTNAIIVTAAASKQLFPVGAQRVTERNLSVTTGVGNLLAAPFGG</sequence>
<evidence type="ECO:0000313" key="1">
    <source>
        <dbReference type="EMBL" id="GEP07872.1"/>
    </source>
</evidence>
<name>A0A512JD27_9HYPH</name>
<comment type="caution">
    <text evidence="1">The sequence shown here is derived from an EMBL/GenBank/DDBJ whole genome shotgun (WGS) entry which is preliminary data.</text>
</comment>
<evidence type="ECO:0000313" key="2">
    <source>
        <dbReference type="EMBL" id="GLS62507.1"/>
    </source>
</evidence>
<dbReference type="Proteomes" id="UP001156856">
    <property type="component" value="Unassembled WGS sequence"/>
</dbReference>
<dbReference type="EMBL" id="BSPK01000013">
    <property type="protein sequence ID" value="GLS62507.1"/>
    <property type="molecule type" value="Genomic_DNA"/>
</dbReference>
<dbReference type="RefSeq" id="WP_147029266.1">
    <property type="nucleotide sequence ID" value="NZ_BJZU01000198.1"/>
</dbReference>
<dbReference type="Proteomes" id="UP000321960">
    <property type="component" value="Unassembled WGS sequence"/>
</dbReference>
<proteinExistence type="predicted"/>